<comment type="caution">
    <text evidence="7">The sequence shown here is derived from an EMBL/GenBank/DDBJ whole genome shotgun (WGS) entry which is preliminary data.</text>
</comment>
<organism evidence="7 8">
    <name type="scientific">Anoxybacteroides voinovskiense</name>
    <dbReference type="NCBI Taxonomy" id="230470"/>
    <lineage>
        <taxon>Bacteria</taxon>
        <taxon>Bacillati</taxon>
        <taxon>Bacillota</taxon>
        <taxon>Bacilli</taxon>
        <taxon>Bacillales</taxon>
        <taxon>Anoxybacillaceae</taxon>
        <taxon>Anoxybacteroides</taxon>
    </lineage>
</organism>
<dbReference type="GO" id="GO:0015074">
    <property type="term" value="P:DNA integration"/>
    <property type="evidence" value="ECO:0007669"/>
    <property type="project" value="InterPro"/>
</dbReference>
<reference evidence="7 8" key="1">
    <citation type="submission" date="2020-08" db="EMBL/GenBank/DDBJ databases">
        <title>Genomic Encyclopedia of Type Strains, Phase IV (KMG-IV): sequencing the most valuable type-strain genomes for metagenomic binning, comparative biology and taxonomic classification.</title>
        <authorList>
            <person name="Goeker M."/>
        </authorList>
    </citation>
    <scope>NUCLEOTIDE SEQUENCE [LARGE SCALE GENOMIC DNA]</scope>
    <source>
        <strain evidence="7 8">DSM 17075</strain>
    </source>
</reference>
<keyword evidence="3" id="KW-0238">DNA-binding</keyword>
<keyword evidence="8" id="KW-1185">Reference proteome</keyword>
<evidence type="ECO:0000256" key="4">
    <source>
        <dbReference type="ARBA" id="ARBA00023172"/>
    </source>
</evidence>
<comment type="similarity">
    <text evidence="1">Belongs to the transposase IS21/IS408/IS1162 family.</text>
</comment>
<evidence type="ECO:0000313" key="8">
    <source>
        <dbReference type="Proteomes" id="UP000559598"/>
    </source>
</evidence>
<feature type="domain" description="HTH IS21-type" evidence="5">
    <location>
        <begin position="6"/>
        <end position="69"/>
    </location>
</feature>
<dbReference type="AlphaFoldDB" id="A0A840DRG6"/>
<evidence type="ECO:0000256" key="1">
    <source>
        <dbReference type="ARBA" id="ARBA00009277"/>
    </source>
</evidence>
<proteinExistence type="inferred from homology"/>
<evidence type="ECO:0000259" key="5">
    <source>
        <dbReference type="PROSITE" id="PS50531"/>
    </source>
</evidence>
<dbReference type="GO" id="GO:0006310">
    <property type="term" value="P:DNA recombination"/>
    <property type="evidence" value="ECO:0007669"/>
    <property type="project" value="UniProtKB-KW"/>
</dbReference>
<dbReference type="PANTHER" id="PTHR35004:SF7">
    <property type="entry name" value="INTEGRASE PROTEIN"/>
    <property type="match status" value="1"/>
</dbReference>
<evidence type="ECO:0000313" key="7">
    <source>
        <dbReference type="EMBL" id="MBB4075711.1"/>
    </source>
</evidence>
<accession>A0A840DRG6</accession>
<gene>
    <name evidence="7" type="ORF">GGR02_003565</name>
</gene>
<keyword evidence="4" id="KW-0233">DNA recombination</keyword>
<feature type="domain" description="Integrase catalytic" evidence="6">
    <location>
        <begin position="123"/>
        <end position="312"/>
    </location>
</feature>
<dbReference type="GO" id="GO:0032196">
    <property type="term" value="P:transposition"/>
    <property type="evidence" value="ECO:0007669"/>
    <property type="project" value="UniProtKB-KW"/>
</dbReference>
<name>A0A840DRG6_9BACL</name>
<dbReference type="PROSITE" id="PS50531">
    <property type="entry name" value="HTH_IS21"/>
    <property type="match status" value="1"/>
</dbReference>
<dbReference type="NCBIfam" id="NF033546">
    <property type="entry name" value="transpos_IS21"/>
    <property type="match status" value="1"/>
</dbReference>
<dbReference type="InterPro" id="IPR017894">
    <property type="entry name" value="HTH_IS21_transposase_type"/>
</dbReference>
<dbReference type="PANTHER" id="PTHR35004">
    <property type="entry name" value="TRANSPOSASE RV3428C-RELATED"/>
    <property type="match status" value="1"/>
</dbReference>
<evidence type="ECO:0000256" key="3">
    <source>
        <dbReference type="ARBA" id="ARBA00023125"/>
    </source>
</evidence>
<dbReference type="EMBL" id="JACIDE010000052">
    <property type="protein sequence ID" value="MBB4075711.1"/>
    <property type="molecule type" value="Genomic_DNA"/>
</dbReference>
<sequence length="500" mass="58720">MLALAQIEYIKFLREEKGLSIHAIAKQLKVNWRTVKKYADQSNWSPKAKKRTKRYPVLGPYMDIIDAWLEEDRRKKKKQRHTAIRIYERLRDECGFTGGVRTVTEYVSKRKKELAEEQETYVDLHHPGGEAQVDFGTAEVIYEQKRREVKYLVLSFPYSNAAYTVVLPKENIECFLHGLQTLFEYAGGVPQKIWFDNLSAAVVRIEKNGTRQLTELFQRFQLHYGFRAEFCNRGAGHEKGNVENKVGTIRRNWFVPHPVMTSWEQINEVMKQKAEKEMGVLHYEKKRSVQELWEEEKQKLLFLPNEPFEAMYVKSTSLDKYGRLRLDDASFSVAGGVAKQSVWMKVFWDRIEVFDTEYRMMEILPRPYTFQEKEMDWRRELELLRNKPKAIPYTMVFHALPESVQHYLIQADLPKRKGRVSRITGWLKEGYTMEQIAQAISETSAHLLDEEGVLYQALYRQEHPVWSAESLPEPYTPDAFKGYDPDLESYNLLMDRGGSA</sequence>
<dbReference type="SUPFAM" id="SSF53098">
    <property type="entry name" value="Ribonuclease H-like"/>
    <property type="match status" value="1"/>
</dbReference>
<dbReference type="Proteomes" id="UP000559598">
    <property type="component" value="Unassembled WGS sequence"/>
</dbReference>
<dbReference type="InterPro" id="IPR012337">
    <property type="entry name" value="RNaseH-like_sf"/>
</dbReference>
<evidence type="ECO:0000256" key="2">
    <source>
        <dbReference type="ARBA" id="ARBA00022578"/>
    </source>
</evidence>
<dbReference type="PROSITE" id="PS50994">
    <property type="entry name" value="INTEGRASE"/>
    <property type="match status" value="1"/>
</dbReference>
<dbReference type="GO" id="GO:0003677">
    <property type="term" value="F:DNA binding"/>
    <property type="evidence" value="ECO:0007669"/>
    <property type="project" value="UniProtKB-KW"/>
</dbReference>
<keyword evidence="2" id="KW-0815">Transposition</keyword>
<dbReference type="RefSeq" id="WP_183186155.1">
    <property type="nucleotide sequence ID" value="NZ_BMNP01000064.1"/>
</dbReference>
<dbReference type="InterPro" id="IPR001584">
    <property type="entry name" value="Integrase_cat-core"/>
</dbReference>
<evidence type="ECO:0000259" key="6">
    <source>
        <dbReference type="PROSITE" id="PS50994"/>
    </source>
</evidence>
<protein>
    <submittedName>
        <fullName evidence="7">Transposase</fullName>
    </submittedName>
</protein>